<dbReference type="Proteomes" id="UP001165679">
    <property type="component" value="Unassembled WGS sequence"/>
</dbReference>
<feature type="transmembrane region" description="Helical" evidence="1">
    <location>
        <begin position="62"/>
        <end position="87"/>
    </location>
</feature>
<evidence type="ECO:0000313" key="3">
    <source>
        <dbReference type="Proteomes" id="UP001165679"/>
    </source>
</evidence>
<sequence>MSTQQSDIPAGAGDAFGTAQPDVLPNGPGAAAILAAGIGSLALGIFAFAGDASPAILRAFNFWSATGPLSGVTSTAVFVWLVAWYWLARSWAGRSVSLVLVNVAAFAMLIAGLLLTFPPFMDLLQGK</sequence>
<keyword evidence="1" id="KW-0812">Transmembrane</keyword>
<dbReference type="EMBL" id="JAPDNT010000004">
    <property type="protein sequence ID" value="MCW3474565.1"/>
    <property type="molecule type" value="Genomic_DNA"/>
</dbReference>
<dbReference type="AlphaFoldDB" id="A0AA41YQE4"/>
<accession>A0AA41YQE4</accession>
<feature type="transmembrane region" description="Helical" evidence="1">
    <location>
        <begin position="30"/>
        <end position="50"/>
    </location>
</feature>
<reference evidence="2" key="2">
    <citation type="submission" date="2022-10" db="EMBL/GenBank/DDBJ databases">
        <authorList>
            <person name="Trinh H.N."/>
        </authorList>
    </citation>
    <scope>NUCLEOTIDE SEQUENCE</scope>
    <source>
        <strain evidence="2">RN2-1</strain>
    </source>
</reference>
<keyword evidence="1" id="KW-1133">Transmembrane helix</keyword>
<protein>
    <submittedName>
        <fullName evidence="2">Uncharacterized protein</fullName>
    </submittedName>
</protein>
<name>A0AA41YQE4_9PROT</name>
<reference evidence="2" key="1">
    <citation type="submission" date="2022-09" db="EMBL/GenBank/DDBJ databases">
        <title>Rhodovastum sp. nov. RN2-1 isolated from soil in Seongnam, South Korea.</title>
        <authorList>
            <person name="Le N.T."/>
        </authorList>
    </citation>
    <scope>NUCLEOTIDE SEQUENCE</scope>
    <source>
        <strain evidence="2">RN2-1</strain>
    </source>
</reference>
<gene>
    <name evidence="2" type="ORF">OL599_08200</name>
</gene>
<feature type="transmembrane region" description="Helical" evidence="1">
    <location>
        <begin position="99"/>
        <end position="117"/>
    </location>
</feature>
<keyword evidence="3" id="KW-1185">Reference proteome</keyword>
<evidence type="ECO:0000313" key="2">
    <source>
        <dbReference type="EMBL" id="MCW3474565.1"/>
    </source>
</evidence>
<keyword evidence="1" id="KW-0472">Membrane</keyword>
<proteinExistence type="predicted"/>
<evidence type="ECO:0000256" key="1">
    <source>
        <dbReference type="SAM" id="Phobius"/>
    </source>
</evidence>
<comment type="caution">
    <text evidence="2">The sequence shown here is derived from an EMBL/GenBank/DDBJ whole genome shotgun (WGS) entry which is preliminary data.</text>
</comment>
<dbReference type="RefSeq" id="WP_264713206.1">
    <property type="nucleotide sequence ID" value="NZ_JAPDNT010000004.1"/>
</dbReference>
<organism evidence="2 3">
    <name type="scientific">Limobrevibacterium gyesilva</name>
    <dbReference type="NCBI Taxonomy" id="2991712"/>
    <lineage>
        <taxon>Bacteria</taxon>
        <taxon>Pseudomonadati</taxon>
        <taxon>Pseudomonadota</taxon>
        <taxon>Alphaproteobacteria</taxon>
        <taxon>Acetobacterales</taxon>
        <taxon>Acetobacteraceae</taxon>
        <taxon>Limobrevibacterium</taxon>
    </lineage>
</organism>